<gene>
    <name evidence="1" type="ORF">ABT39_MTgene4640</name>
</gene>
<geneLocation type="mitochondrion" evidence="1"/>
<dbReference type="EMBL" id="LKAM01000005">
    <property type="protein sequence ID" value="KUM48625.1"/>
    <property type="molecule type" value="Genomic_DNA"/>
</dbReference>
<evidence type="ECO:0000313" key="1">
    <source>
        <dbReference type="EMBL" id="KUM48625.1"/>
    </source>
</evidence>
<organism evidence="1">
    <name type="scientific">Picea glauca</name>
    <name type="common">White spruce</name>
    <name type="synonym">Pinus glauca</name>
    <dbReference type="NCBI Taxonomy" id="3330"/>
    <lineage>
        <taxon>Eukaryota</taxon>
        <taxon>Viridiplantae</taxon>
        <taxon>Streptophyta</taxon>
        <taxon>Embryophyta</taxon>
        <taxon>Tracheophyta</taxon>
        <taxon>Spermatophyta</taxon>
        <taxon>Pinopsida</taxon>
        <taxon>Pinidae</taxon>
        <taxon>Conifers I</taxon>
        <taxon>Pinales</taxon>
        <taxon>Pinaceae</taxon>
        <taxon>Picea</taxon>
    </lineage>
</organism>
<sequence>MLKMQFFQSFIIYVIMEEAKFVHSLNLYIGEIGGLYIAQGCLRRNSQKNISFYCSSPKGK</sequence>
<keyword evidence="1" id="KW-0496">Mitochondrion</keyword>
<comment type="caution">
    <text evidence="1">The sequence shown here is derived from an EMBL/GenBank/DDBJ whole genome shotgun (WGS) entry which is preliminary data.</text>
</comment>
<dbReference type="AlphaFoldDB" id="A0A101M084"/>
<name>A0A101M084_PICGL</name>
<proteinExistence type="predicted"/>
<accession>A0A101M084</accession>
<reference evidence="1" key="1">
    <citation type="journal article" date="2015" name="Genome Biol. Evol.">
        <title>Organellar Genomes of White Spruce (Picea glauca): Assembly and Annotation.</title>
        <authorList>
            <person name="Jackman S.D."/>
            <person name="Warren R.L."/>
            <person name="Gibb E.A."/>
            <person name="Vandervalk B.P."/>
            <person name="Mohamadi H."/>
            <person name="Chu J."/>
            <person name="Raymond A."/>
            <person name="Pleasance S."/>
            <person name="Coope R."/>
            <person name="Wildung M.R."/>
            <person name="Ritland C.E."/>
            <person name="Bousquet J."/>
            <person name="Jones S.J."/>
            <person name="Bohlmann J."/>
            <person name="Birol I."/>
        </authorList>
    </citation>
    <scope>NUCLEOTIDE SEQUENCE [LARGE SCALE GENOMIC DNA]</scope>
    <source>
        <tissue evidence="1">Flushing bud</tissue>
    </source>
</reference>
<protein>
    <submittedName>
        <fullName evidence="1">Uncharacterized protein</fullName>
    </submittedName>
</protein>